<dbReference type="InterPro" id="IPR051398">
    <property type="entry name" value="Polysacch_Deacetylase"/>
</dbReference>
<dbReference type="GO" id="GO:0005975">
    <property type="term" value="P:carbohydrate metabolic process"/>
    <property type="evidence" value="ECO:0007669"/>
    <property type="project" value="InterPro"/>
</dbReference>
<dbReference type="EMBL" id="NBVN01000008">
    <property type="protein sequence ID" value="PUA31619.1"/>
    <property type="molecule type" value="Genomic_DNA"/>
</dbReference>
<dbReference type="PANTHER" id="PTHR34216">
    <property type="match status" value="1"/>
</dbReference>
<dbReference type="AlphaFoldDB" id="A0A2R7Y2G1"/>
<dbReference type="GO" id="GO:0005576">
    <property type="term" value="C:extracellular region"/>
    <property type="evidence" value="ECO:0007669"/>
    <property type="project" value="UniProtKB-SubCell"/>
</dbReference>
<proteinExistence type="predicted"/>
<feature type="domain" description="NodB homology" evidence="3">
    <location>
        <begin position="1"/>
        <end position="210"/>
    </location>
</feature>
<dbReference type="InterPro" id="IPR011330">
    <property type="entry name" value="Glyco_hydro/deAcase_b/a-brl"/>
</dbReference>
<evidence type="ECO:0000313" key="4">
    <source>
        <dbReference type="EMBL" id="PUA31619.1"/>
    </source>
</evidence>
<dbReference type="GO" id="GO:0016810">
    <property type="term" value="F:hydrolase activity, acting on carbon-nitrogen (but not peptide) bonds"/>
    <property type="evidence" value="ECO:0007669"/>
    <property type="project" value="InterPro"/>
</dbReference>
<dbReference type="Gene3D" id="3.20.20.370">
    <property type="entry name" value="Glycoside hydrolase/deacetylase"/>
    <property type="match status" value="1"/>
</dbReference>
<dbReference type="Pfam" id="PF01522">
    <property type="entry name" value="Polysacc_deac_1"/>
    <property type="match status" value="1"/>
</dbReference>
<dbReference type="PANTHER" id="PTHR34216:SF3">
    <property type="entry name" value="POLY-BETA-1,6-N-ACETYL-D-GLUCOSAMINE N-DEACETYLASE"/>
    <property type="match status" value="1"/>
</dbReference>
<dbReference type="CDD" id="cd10918">
    <property type="entry name" value="CE4_NodB_like_5s_6s"/>
    <property type="match status" value="1"/>
</dbReference>
<dbReference type="InterPro" id="IPR002509">
    <property type="entry name" value="NODB_dom"/>
</dbReference>
<gene>
    <name evidence="4" type="ORF">B7O98_08965</name>
</gene>
<organism evidence="4 5">
    <name type="scientific">Zestosphaera tikiterensis</name>
    <dbReference type="NCBI Taxonomy" id="1973259"/>
    <lineage>
        <taxon>Archaea</taxon>
        <taxon>Thermoproteota</taxon>
        <taxon>Thermoprotei</taxon>
        <taxon>Desulfurococcales</taxon>
        <taxon>Desulfurococcaceae</taxon>
        <taxon>Zestosphaera</taxon>
    </lineage>
</organism>
<comment type="caution">
    <text evidence="4">The sequence shown here is derived from an EMBL/GenBank/DDBJ whole genome shotgun (WGS) entry which is preliminary data.</text>
</comment>
<dbReference type="PROSITE" id="PS51677">
    <property type="entry name" value="NODB"/>
    <property type="match status" value="1"/>
</dbReference>
<reference evidence="4 5" key="1">
    <citation type="journal article" date="2018" name="Syst. Appl. Microbiol.">
        <title>A new symbiotic nanoarchaeote (Candidatus Nanoclepta minutus) and its host (Zestosphaera tikiterensis gen. nov., sp. nov.) from a New Zealand hot spring.</title>
        <authorList>
            <person name="St John E."/>
            <person name="Liu Y."/>
            <person name="Podar M."/>
            <person name="Stott M.B."/>
            <person name="Meneghin J."/>
            <person name="Chen Z."/>
            <person name="Lagutin K."/>
            <person name="Mitchell K."/>
            <person name="Reysenbach A.L."/>
        </authorList>
    </citation>
    <scope>NUCLEOTIDE SEQUENCE [LARGE SCALE GENOMIC DNA]</scope>
    <source>
        <strain evidence="4">NZ3</strain>
    </source>
</reference>
<dbReference type="Proteomes" id="UP000244093">
    <property type="component" value="Unassembled WGS sequence"/>
</dbReference>
<evidence type="ECO:0000256" key="2">
    <source>
        <dbReference type="ARBA" id="ARBA00022729"/>
    </source>
</evidence>
<protein>
    <recommendedName>
        <fullName evidence="3">NodB homology domain-containing protein</fullName>
    </recommendedName>
</protein>
<accession>A0A2R7Y2G1</accession>
<evidence type="ECO:0000313" key="5">
    <source>
        <dbReference type="Proteomes" id="UP000244093"/>
    </source>
</evidence>
<keyword evidence="2" id="KW-0732">Signal</keyword>
<sequence>MMIALTFDDGYLEHYAYAKVLRALDVKATFYITTHVSELLGRKLLNIKPELIAEMADMGHEIGSHTCTHPDSTTIDSYKLIEELENSKKFLENITGREVVGFAYPYGRYNERVAEAVKKFYAYARSTELVGRGKELYNAPPKSLYELGAVPVFSLRMMWLPRFVWNAYLYKDAKPIAYTHTPSILKLILIVATLKSLGFNFVTVRQLFKV</sequence>
<evidence type="ECO:0000259" key="3">
    <source>
        <dbReference type="PROSITE" id="PS51677"/>
    </source>
</evidence>
<evidence type="ECO:0000256" key="1">
    <source>
        <dbReference type="ARBA" id="ARBA00004613"/>
    </source>
</evidence>
<dbReference type="SUPFAM" id="SSF88713">
    <property type="entry name" value="Glycoside hydrolase/deacetylase"/>
    <property type="match status" value="1"/>
</dbReference>
<comment type="subcellular location">
    <subcellularLocation>
        <location evidence="1">Secreted</location>
    </subcellularLocation>
</comment>
<name>A0A2R7Y2G1_9CREN</name>